<evidence type="ECO:0000256" key="1">
    <source>
        <dbReference type="SAM" id="Phobius"/>
    </source>
</evidence>
<reference evidence="2 3" key="1">
    <citation type="submission" date="2020-08" db="EMBL/GenBank/DDBJ databases">
        <title>Genome Sequencing of Nocardia wallacei strain FMUON74 and assembly.</title>
        <authorList>
            <person name="Toyokawa M."/>
            <person name="Uesaka K."/>
        </authorList>
    </citation>
    <scope>NUCLEOTIDE SEQUENCE [LARGE SCALE GENOMIC DNA]</scope>
    <source>
        <strain evidence="2 3">FMUON74</strain>
    </source>
</reference>
<gene>
    <name evidence="2" type="ORF">NWFMUON74_17730</name>
</gene>
<keyword evidence="1" id="KW-0812">Transmembrane</keyword>
<protein>
    <submittedName>
        <fullName evidence="2">Uncharacterized protein</fullName>
    </submittedName>
</protein>
<dbReference type="AlphaFoldDB" id="A0A7G1KGD7"/>
<keyword evidence="1" id="KW-1133">Transmembrane helix</keyword>
<keyword evidence="1" id="KW-0472">Membrane</keyword>
<accession>A0A7G1KGD7</accession>
<evidence type="ECO:0000313" key="2">
    <source>
        <dbReference type="EMBL" id="BCK54001.1"/>
    </source>
</evidence>
<dbReference type="EMBL" id="AP023396">
    <property type="protein sequence ID" value="BCK54001.1"/>
    <property type="molecule type" value="Genomic_DNA"/>
</dbReference>
<dbReference type="GeneID" id="80346348"/>
<evidence type="ECO:0000313" key="3">
    <source>
        <dbReference type="Proteomes" id="UP000516173"/>
    </source>
</evidence>
<dbReference type="RefSeq" id="WP_187687329.1">
    <property type="nucleotide sequence ID" value="NZ_AP023396.1"/>
</dbReference>
<proteinExistence type="predicted"/>
<keyword evidence="3" id="KW-1185">Reference proteome</keyword>
<sequence length="94" mass="9730">MKLSDDTKSVLITAGAMTVAGLGVGGWLMFGPDHDTEKAPVRPAAVSAPVETTVPQRVPDCLMLCTEPPAPPVAADGCQLFCELGDGSFEGVMR</sequence>
<organism evidence="2 3">
    <name type="scientific">Nocardia wallacei</name>
    <dbReference type="NCBI Taxonomy" id="480035"/>
    <lineage>
        <taxon>Bacteria</taxon>
        <taxon>Bacillati</taxon>
        <taxon>Actinomycetota</taxon>
        <taxon>Actinomycetes</taxon>
        <taxon>Mycobacteriales</taxon>
        <taxon>Nocardiaceae</taxon>
        <taxon>Nocardia</taxon>
    </lineage>
</organism>
<dbReference type="KEGG" id="nwl:NWFMUON74_17730"/>
<dbReference type="Proteomes" id="UP000516173">
    <property type="component" value="Chromosome"/>
</dbReference>
<feature type="transmembrane region" description="Helical" evidence="1">
    <location>
        <begin position="12"/>
        <end position="30"/>
    </location>
</feature>
<name>A0A7G1KGD7_9NOCA</name>